<evidence type="ECO:0000259" key="12">
    <source>
        <dbReference type="Pfam" id="PF01743"/>
    </source>
</evidence>
<keyword evidence="2 11" id="KW-0808">Transferase</keyword>
<dbReference type="PANTHER" id="PTHR47545:SF1">
    <property type="entry name" value="MULTIFUNCTIONAL CCA PROTEIN"/>
    <property type="match status" value="1"/>
</dbReference>
<dbReference type="CDD" id="cd00077">
    <property type="entry name" value="HDc"/>
    <property type="match status" value="1"/>
</dbReference>
<comment type="caution">
    <text evidence="15">The sequence shown here is derived from an EMBL/GenBank/DDBJ whole genome shotgun (WGS) entry which is preliminary data.</text>
</comment>
<dbReference type="PANTHER" id="PTHR47545">
    <property type="entry name" value="MULTIFUNCTIONAL CCA PROTEIN"/>
    <property type="match status" value="1"/>
</dbReference>
<keyword evidence="9" id="KW-0460">Magnesium</keyword>
<dbReference type="eggNOG" id="COG0617">
    <property type="taxonomic scope" value="Bacteria"/>
</dbReference>
<dbReference type="EMBL" id="ADKX01000008">
    <property type="protein sequence ID" value="EFW06120.1"/>
    <property type="molecule type" value="Genomic_DNA"/>
</dbReference>
<dbReference type="Gene3D" id="1.10.3090.10">
    <property type="entry name" value="cca-adding enzyme, domain 2"/>
    <property type="match status" value="1"/>
</dbReference>
<dbReference type="GO" id="GO:0008033">
    <property type="term" value="P:tRNA processing"/>
    <property type="evidence" value="ECO:0007669"/>
    <property type="project" value="UniProtKB-KW"/>
</dbReference>
<evidence type="ECO:0000256" key="8">
    <source>
        <dbReference type="ARBA" id="ARBA00022840"/>
    </source>
</evidence>
<evidence type="ECO:0000256" key="7">
    <source>
        <dbReference type="ARBA" id="ARBA00022800"/>
    </source>
</evidence>
<dbReference type="SUPFAM" id="SSF81891">
    <property type="entry name" value="Poly A polymerase C-terminal region-like"/>
    <property type="match status" value="1"/>
</dbReference>
<dbReference type="Pfam" id="PF12627">
    <property type="entry name" value="PolyA_pol_RNAbd"/>
    <property type="match status" value="1"/>
</dbReference>
<proteinExistence type="inferred from homology"/>
<keyword evidence="6" id="KW-0547">Nucleotide-binding</keyword>
<protein>
    <submittedName>
        <fullName evidence="15">Uncharacterized protein</fullName>
    </submittedName>
</protein>
<evidence type="ECO:0000256" key="6">
    <source>
        <dbReference type="ARBA" id="ARBA00022741"/>
    </source>
</evidence>
<feature type="domain" description="Poly A polymerase head" evidence="12">
    <location>
        <begin position="21"/>
        <end position="148"/>
    </location>
</feature>
<keyword evidence="16" id="KW-1185">Reference proteome</keyword>
<dbReference type="GO" id="GO:0005524">
    <property type="term" value="F:ATP binding"/>
    <property type="evidence" value="ECO:0007669"/>
    <property type="project" value="UniProtKB-KW"/>
</dbReference>
<evidence type="ECO:0000313" key="15">
    <source>
        <dbReference type="EMBL" id="EFW06120.1"/>
    </source>
</evidence>
<comment type="cofactor">
    <cofactor evidence="1">
        <name>Mg(2+)</name>
        <dbReference type="ChEBI" id="CHEBI:18420"/>
    </cofactor>
</comment>
<keyword evidence="3" id="KW-0819">tRNA processing</keyword>
<dbReference type="InterPro" id="IPR032828">
    <property type="entry name" value="PolyA_RNA-bd"/>
</dbReference>
<feature type="domain" description="HD" evidence="13">
    <location>
        <begin position="249"/>
        <end position="351"/>
    </location>
</feature>
<organism evidence="15 16">
    <name type="scientific">Coprobacillus cateniformis</name>
    <dbReference type="NCBI Taxonomy" id="100884"/>
    <lineage>
        <taxon>Bacteria</taxon>
        <taxon>Bacillati</taxon>
        <taxon>Bacillota</taxon>
        <taxon>Erysipelotrichia</taxon>
        <taxon>Erysipelotrichales</taxon>
        <taxon>Coprobacillaceae</taxon>
        <taxon>Coprobacillus</taxon>
    </lineage>
</organism>
<evidence type="ECO:0000256" key="9">
    <source>
        <dbReference type="ARBA" id="ARBA00022842"/>
    </source>
</evidence>
<dbReference type="GO" id="GO:0016779">
    <property type="term" value="F:nucleotidyltransferase activity"/>
    <property type="evidence" value="ECO:0007669"/>
    <property type="project" value="UniProtKB-KW"/>
</dbReference>
<keyword evidence="10 11" id="KW-0694">RNA-binding</keyword>
<dbReference type="Proteomes" id="UP000003157">
    <property type="component" value="Unassembled WGS sequence"/>
</dbReference>
<dbReference type="STRING" id="100884.GCA_000269565_01132"/>
<dbReference type="Gene3D" id="3.30.460.10">
    <property type="entry name" value="Beta Polymerase, domain 2"/>
    <property type="match status" value="1"/>
</dbReference>
<dbReference type="AlphaFoldDB" id="E7G742"/>
<dbReference type="SUPFAM" id="SSF81301">
    <property type="entry name" value="Nucleotidyltransferase"/>
    <property type="match status" value="1"/>
</dbReference>
<evidence type="ECO:0000256" key="5">
    <source>
        <dbReference type="ARBA" id="ARBA00022723"/>
    </source>
</evidence>
<dbReference type="InterPro" id="IPR043519">
    <property type="entry name" value="NT_sf"/>
</dbReference>
<dbReference type="InterPro" id="IPR003607">
    <property type="entry name" value="HD/PDEase_dom"/>
</dbReference>
<dbReference type="Pfam" id="PF01743">
    <property type="entry name" value="PolyA_pol"/>
    <property type="match status" value="1"/>
</dbReference>
<evidence type="ECO:0000256" key="4">
    <source>
        <dbReference type="ARBA" id="ARBA00022695"/>
    </source>
</evidence>
<evidence type="ECO:0000256" key="11">
    <source>
        <dbReference type="RuleBase" id="RU003953"/>
    </source>
</evidence>
<dbReference type="InterPro" id="IPR050124">
    <property type="entry name" value="tRNA_CCA-adding_enzyme"/>
</dbReference>
<evidence type="ECO:0000259" key="14">
    <source>
        <dbReference type="Pfam" id="PF12627"/>
    </source>
</evidence>
<evidence type="ECO:0000256" key="3">
    <source>
        <dbReference type="ARBA" id="ARBA00022694"/>
    </source>
</evidence>
<dbReference type="InterPro" id="IPR006674">
    <property type="entry name" value="HD_domain"/>
</dbReference>
<evidence type="ECO:0000313" key="16">
    <source>
        <dbReference type="Proteomes" id="UP000003157"/>
    </source>
</evidence>
<evidence type="ECO:0000256" key="1">
    <source>
        <dbReference type="ARBA" id="ARBA00001946"/>
    </source>
</evidence>
<sequence length="446" mass="51560">MELNQLARTIFDDILAQGGRVYIVGGSVRDVILKNSGEHDVDVEVYHMTYEQLHDLLAKYGVVNTFGKMFAIMQLENLKGYDFALPRQEKKVGEKHQDFEVIINPELPLEKAVKRRDLTMNALMYDYQNEEIIDLCGGLDDIKKHQVRCVDPQSFVEDPLRVLRIAQFIARFEMTVEEKTLDLCYQMVQQGMLKHLSIERIYGEYCKILMSPRPSIGFEFLKRIKALPFYLSDLITTHQRLDYHPEGDVFTHTMLVIDVAALTKHKTDAPLSFMWSCLLHDIGKPLVTTADGHAPQHNEAGVKVFQKVKMIQSKKQRQYISTMIMYHMHLMNMARNHGKDLSYLRLLKKIDGKVSMNDLICISCCDKLGRGKVAQEQYDAFFTFIEDKIARLGMQAPQPLINGYILIQNGFQQNKQLKMILDEAYDLQLQGLSQEKILRSLKKKYE</sequence>
<evidence type="ECO:0000256" key="10">
    <source>
        <dbReference type="ARBA" id="ARBA00022884"/>
    </source>
</evidence>
<feature type="domain" description="tRNA nucleotidyltransferase/poly(A) polymerase RNA and SrmB- binding" evidence="14">
    <location>
        <begin position="174"/>
        <end position="228"/>
    </location>
</feature>
<dbReference type="Pfam" id="PF01966">
    <property type="entry name" value="HD"/>
    <property type="match status" value="1"/>
</dbReference>
<reference evidence="15 16" key="1">
    <citation type="submission" date="2010-12" db="EMBL/GenBank/DDBJ databases">
        <title>The Genome Sequence of Coprobacillus sp. strain 29_1.</title>
        <authorList>
            <consortium name="The Broad Institute Genome Sequencing Platform"/>
            <person name="Earl A."/>
            <person name="Ward D."/>
            <person name="Feldgarden M."/>
            <person name="Gevers D."/>
            <person name="Daigneault M."/>
            <person name="Sibley C.D."/>
            <person name="White A."/>
            <person name="Strauss J."/>
            <person name="Allen-Vercoe E."/>
            <person name="Young S.K."/>
            <person name="Zeng Q."/>
            <person name="Gargeya S."/>
            <person name="Fitzgerald M."/>
            <person name="Haas B."/>
            <person name="Abouelleil A."/>
            <person name="Alvarado L."/>
            <person name="Arachchi H.M."/>
            <person name="Berlin A."/>
            <person name="Brown A."/>
            <person name="Chapman S.B."/>
            <person name="Chen Z."/>
            <person name="Dunbar C."/>
            <person name="Freedman E."/>
            <person name="Gearin G."/>
            <person name="Gellesch M."/>
            <person name="Goldberg J."/>
            <person name="Griggs A."/>
            <person name="Gujja S."/>
            <person name="Heilman E."/>
            <person name="Heiman D."/>
            <person name="Howarth C."/>
            <person name="Larson L."/>
            <person name="Lui A."/>
            <person name="MacDonald P.J.P."/>
            <person name="Mehta T."/>
            <person name="Montmayeur A."/>
            <person name="Murphy C."/>
            <person name="Neiman D."/>
            <person name="Pearson M."/>
            <person name="Priest M."/>
            <person name="Roberts A."/>
            <person name="Saif S."/>
            <person name="Shea T."/>
            <person name="Shenoy N."/>
            <person name="Sisk P."/>
            <person name="Stolte C."/>
            <person name="Sykes S."/>
            <person name="White J."/>
            <person name="Yandava C."/>
            <person name="Nusbaum C."/>
            <person name="Birren B."/>
        </authorList>
    </citation>
    <scope>NUCLEOTIDE SEQUENCE [LARGE SCALE GENOMIC DNA]</scope>
    <source>
        <strain evidence="15 16">29_1</strain>
    </source>
</reference>
<dbReference type="HOGENOM" id="CLU_015961_6_2_9"/>
<accession>E7G742</accession>
<dbReference type="GO" id="GO:0046872">
    <property type="term" value="F:metal ion binding"/>
    <property type="evidence" value="ECO:0007669"/>
    <property type="project" value="UniProtKB-KW"/>
</dbReference>
<keyword evidence="8" id="KW-0067">ATP-binding</keyword>
<dbReference type="OrthoDB" id="9805698at2"/>
<comment type="similarity">
    <text evidence="11">Belongs to the tRNA nucleotidyltransferase/poly(A) polymerase family.</text>
</comment>
<evidence type="ECO:0000259" key="13">
    <source>
        <dbReference type="Pfam" id="PF01966"/>
    </source>
</evidence>
<dbReference type="InterPro" id="IPR002646">
    <property type="entry name" value="PolA_pol_head_dom"/>
</dbReference>
<dbReference type="GO" id="GO:0003723">
    <property type="term" value="F:RNA binding"/>
    <property type="evidence" value="ECO:0007669"/>
    <property type="project" value="UniProtKB-KW"/>
</dbReference>
<evidence type="ECO:0000256" key="2">
    <source>
        <dbReference type="ARBA" id="ARBA00022679"/>
    </source>
</evidence>
<keyword evidence="7" id="KW-0692">RNA repair</keyword>
<dbReference type="GeneID" id="78229013"/>
<dbReference type="RefSeq" id="WP_008787696.1">
    <property type="nucleotide sequence ID" value="NZ_AKCB01000001.1"/>
</dbReference>
<dbReference type="GO" id="GO:0042245">
    <property type="term" value="P:RNA repair"/>
    <property type="evidence" value="ECO:0007669"/>
    <property type="project" value="UniProtKB-KW"/>
</dbReference>
<keyword evidence="5" id="KW-0479">Metal-binding</keyword>
<name>E7G742_9FIRM</name>
<keyword evidence="4" id="KW-0548">Nucleotidyltransferase</keyword>
<gene>
    <name evidence="15" type="ORF">HMPREF9488_00580</name>
</gene>